<dbReference type="GO" id="GO:0016787">
    <property type="term" value="F:hydrolase activity"/>
    <property type="evidence" value="ECO:0007669"/>
    <property type="project" value="UniProtKB-KW"/>
</dbReference>
<evidence type="ECO:0000256" key="1">
    <source>
        <dbReference type="ARBA" id="ARBA00022801"/>
    </source>
</evidence>
<keyword evidence="1" id="KW-0378">Hydrolase</keyword>
<evidence type="ECO:0000313" key="3">
    <source>
        <dbReference type="EMBL" id="PRX98659.1"/>
    </source>
</evidence>
<evidence type="ECO:0000259" key="2">
    <source>
        <dbReference type="Pfam" id="PF07859"/>
    </source>
</evidence>
<name>A0A2T0Q4G1_9ACTN</name>
<evidence type="ECO:0000313" key="4">
    <source>
        <dbReference type="Proteomes" id="UP000237846"/>
    </source>
</evidence>
<organism evidence="3 4">
    <name type="scientific">Allonocardiopsis opalescens</name>
    <dbReference type="NCBI Taxonomy" id="1144618"/>
    <lineage>
        <taxon>Bacteria</taxon>
        <taxon>Bacillati</taxon>
        <taxon>Actinomycetota</taxon>
        <taxon>Actinomycetes</taxon>
        <taxon>Streptosporangiales</taxon>
        <taxon>Allonocardiopsis</taxon>
    </lineage>
</organism>
<dbReference type="OrthoDB" id="3209779at2"/>
<proteinExistence type="predicted"/>
<keyword evidence="4" id="KW-1185">Reference proteome</keyword>
<dbReference type="InterPro" id="IPR013094">
    <property type="entry name" value="AB_hydrolase_3"/>
</dbReference>
<dbReference type="SUPFAM" id="SSF53474">
    <property type="entry name" value="alpha/beta-Hydrolases"/>
    <property type="match status" value="1"/>
</dbReference>
<dbReference type="EMBL" id="PVZC01000004">
    <property type="protein sequence ID" value="PRX98659.1"/>
    <property type="molecule type" value="Genomic_DNA"/>
</dbReference>
<dbReference type="AlphaFoldDB" id="A0A2T0Q4G1"/>
<sequence length="320" mass="33291">MGAAALPPGPGTDPELAALLTAMPAMPPLSAETLPMFRSHARSRVEPLLEGRRVERREVAVRGRDGHDLAMTVIAPDTGSDRPPSACVLWLHGGGMVMGDRFAQLDIPLEWLDELGVVVASIEYRLAPEATGTALVEDAFAGLAWIAGHAAEIGADPARTVVAGTSAGGGIAAGLVLLARDRGVPVAAQLLVCPMLDHRNRTVSSRQFAGPGVWSCEENAFGWSSVLGGAGPAAVSPYVSPAVATDLSGLPTTYLDAGSAEVFRDEVVDYASRVWAAGGQAELHVWAGGCHGFDSLHPGAALSVSARRARLDWLRRTLSA</sequence>
<comment type="caution">
    <text evidence="3">The sequence shown here is derived from an EMBL/GenBank/DDBJ whole genome shotgun (WGS) entry which is preliminary data.</text>
</comment>
<dbReference type="InterPro" id="IPR050300">
    <property type="entry name" value="GDXG_lipolytic_enzyme"/>
</dbReference>
<accession>A0A2T0Q4G1</accession>
<dbReference type="PANTHER" id="PTHR48081">
    <property type="entry name" value="AB HYDROLASE SUPERFAMILY PROTEIN C4A8.06C"/>
    <property type="match status" value="1"/>
</dbReference>
<reference evidence="3 4" key="1">
    <citation type="submission" date="2018-03" db="EMBL/GenBank/DDBJ databases">
        <title>Genomic Encyclopedia of Archaeal and Bacterial Type Strains, Phase II (KMG-II): from individual species to whole genera.</title>
        <authorList>
            <person name="Goeker M."/>
        </authorList>
    </citation>
    <scope>NUCLEOTIDE SEQUENCE [LARGE SCALE GENOMIC DNA]</scope>
    <source>
        <strain evidence="3 4">DSM 45601</strain>
    </source>
</reference>
<protein>
    <submittedName>
        <fullName evidence="3">Acetyl esterase/lipase</fullName>
    </submittedName>
</protein>
<dbReference type="Proteomes" id="UP000237846">
    <property type="component" value="Unassembled WGS sequence"/>
</dbReference>
<feature type="domain" description="Alpha/beta hydrolase fold-3" evidence="2">
    <location>
        <begin position="88"/>
        <end position="293"/>
    </location>
</feature>
<dbReference type="InterPro" id="IPR029058">
    <property type="entry name" value="AB_hydrolase_fold"/>
</dbReference>
<dbReference type="PANTHER" id="PTHR48081:SF8">
    <property type="entry name" value="ALPHA_BETA HYDROLASE FOLD-3 DOMAIN-CONTAINING PROTEIN-RELATED"/>
    <property type="match status" value="1"/>
</dbReference>
<dbReference type="Gene3D" id="3.40.50.1820">
    <property type="entry name" value="alpha/beta hydrolase"/>
    <property type="match status" value="1"/>
</dbReference>
<dbReference type="Pfam" id="PF07859">
    <property type="entry name" value="Abhydrolase_3"/>
    <property type="match status" value="1"/>
</dbReference>
<gene>
    <name evidence="3" type="ORF">CLV72_104237</name>
</gene>